<evidence type="ECO:0000313" key="4">
    <source>
        <dbReference type="Proteomes" id="UP000032061"/>
    </source>
</evidence>
<dbReference type="EMBL" id="MUGX01000002">
    <property type="protein sequence ID" value="OXA91883.1"/>
    <property type="molecule type" value="Genomic_DNA"/>
</dbReference>
<reference evidence="3 5" key="2">
    <citation type="submission" date="2016-11" db="EMBL/GenBank/DDBJ databases">
        <title>Whole genomes of Flavobacteriaceae.</title>
        <authorList>
            <person name="Stine C."/>
            <person name="Li C."/>
            <person name="Tadesse D."/>
        </authorList>
    </citation>
    <scope>NUCLEOTIDE SEQUENCE [LARGE SCALE GENOMIC DNA]</scope>
    <source>
        <strain evidence="3 5">ATCC 51468</strain>
    </source>
</reference>
<dbReference type="AlphaFoldDB" id="A0A0D0EE70"/>
<evidence type="ECO:0000313" key="2">
    <source>
        <dbReference type="EMBL" id="KIO51839.1"/>
    </source>
</evidence>
<dbReference type="PROSITE" id="PS50878">
    <property type="entry name" value="RT_POL"/>
    <property type="match status" value="1"/>
</dbReference>
<evidence type="ECO:0000259" key="1">
    <source>
        <dbReference type="PROSITE" id="PS50878"/>
    </source>
</evidence>
<accession>A0A0D0EE70</accession>
<dbReference type="EMBL" id="JPRK01000013">
    <property type="protein sequence ID" value="KIO51839.1"/>
    <property type="molecule type" value="Genomic_DNA"/>
</dbReference>
<keyword evidence="5" id="KW-1185">Reference proteome</keyword>
<dbReference type="InterPro" id="IPR000477">
    <property type="entry name" value="RT_dom"/>
</dbReference>
<feature type="domain" description="Reverse transcriptase" evidence="1">
    <location>
        <begin position="97"/>
        <end position="399"/>
    </location>
</feature>
<protein>
    <submittedName>
        <fullName evidence="2">DNA polymerase</fullName>
    </submittedName>
</protein>
<dbReference type="RefSeq" id="WP_041518966.1">
    <property type="nucleotide sequence ID" value="NZ_JPRK01000013.1"/>
</dbReference>
<organism evidence="2 4">
    <name type="scientific">Flavobacterium hibernum</name>
    <dbReference type="NCBI Taxonomy" id="37752"/>
    <lineage>
        <taxon>Bacteria</taxon>
        <taxon>Pseudomonadati</taxon>
        <taxon>Bacteroidota</taxon>
        <taxon>Flavobacteriia</taxon>
        <taxon>Flavobacteriales</taxon>
        <taxon>Flavobacteriaceae</taxon>
        <taxon>Flavobacterium</taxon>
    </lineage>
</organism>
<gene>
    <name evidence="3" type="ORF">B0A73_01240</name>
    <name evidence="2" type="ORF">IW18_16455</name>
</gene>
<dbReference type="Proteomes" id="UP000198302">
    <property type="component" value="Unassembled WGS sequence"/>
</dbReference>
<evidence type="ECO:0000313" key="3">
    <source>
        <dbReference type="EMBL" id="OXA91883.1"/>
    </source>
</evidence>
<reference evidence="2 4" key="1">
    <citation type="submission" date="2015-01" db="EMBL/GenBank/DDBJ databases">
        <title>Genome of Flavobacterium hibernum DSM 12611.</title>
        <authorList>
            <person name="Stropko S.J."/>
            <person name="Pipes S.E."/>
            <person name="Newman J.D."/>
        </authorList>
    </citation>
    <scope>NUCLEOTIDE SEQUENCE [LARGE SCALE GENOMIC DNA]</scope>
    <source>
        <strain evidence="2 4">DSM 12611</strain>
    </source>
</reference>
<proteinExistence type="predicted"/>
<dbReference type="InterPro" id="IPR043502">
    <property type="entry name" value="DNA/RNA_pol_sf"/>
</dbReference>
<name>A0A0D0EE70_9FLAO</name>
<evidence type="ECO:0000313" key="5">
    <source>
        <dbReference type="Proteomes" id="UP000198302"/>
    </source>
</evidence>
<dbReference type="SUPFAM" id="SSF56672">
    <property type="entry name" value="DNA/RNA polymerases"/>
    <property type="match status" value="1"/>
</dbReference>
<dbReference type="Pfam" id="PF00078">
    <property type="entry name" value="RVT_1"/>
    <property type="match status" value="1"/>
</dbReference>
<comment type="caution">
    <text evidence="2">The sequence shown here is derived from an EMBL/GenBank/DDBJ whole genome shotgun (WGS) entry which is preliminary data.</text>
</comment>
<dbReference type="Proteomes" id="UP000032061">
    <property type="component" value="Unassembled WGS sequence"/>
</dbReference>
<dbReference type="OrthoDB" id="9780724at2"/>
<sequence>MNKPIWLKEKGYIHLSPSLELGNNWHKTVKKITDKKYIEKYAFYPLIHTIISDRKFKKGNLKKFTTDKRSHTHYRTKTLHPVKNSKNRPLHYASHMDALIYGYYADILREKYENLLVKEPLQDEAVIAYRKIETFKGSGIGKSNIHFAKECFEEIKNRAQNDNEVAVLAIDLKSFFSTLDHKILKEQWSKVLNQNDQIPEDHYKVFKACTNFKYVLLDDLRIKRNKNGRKAPYNESKLAQIRKTKGFRCFFDSNEDFRTYIKEGKLPIYSNPFSKKLENGKTVKNGIPQGLPISAVLANLYLFDFDLDIVNRWVKPHNAYYRRYSDDIFIVCDKNLCDEIEKDINNLIKKYEIKISTEKTEKFVFRNIKKNDNIRLECFRIIEDSKEVASAMTYLGFEFRGFHTGIKSTNLAKYYRKIISTVKRKSKRTLKLMEENPNAKKTIFKNQLRKIYNLPVKFTDGDLTEKKINRKMRYNLVLNERGFYEFKFSARNNKKQANYHSYIKRCCYEFQTNSFQKQIKKSKNIAYSAIHKYLNENSY</sequence>